<protein>
    <recommendedName>
        <fullName evidence="4">DDE Tnp4 domain-containing protein</fullName>
    </recommendedName>
</protein>
<reference evidence="2 3" key="1">
    <citation type="journal article" date="2014" name="Genome Biol.">
        <title>Transcriptome and methylome profiling reveals relics of genome dominance in the mesopolyploid Brassica oleracea.</title>
        <authorList>
            <person name="Parkin I.A."/>
            <person name="Koh C."/>
            <person name="Tang H."/>
            <person name="Robinson S.J."/>
            <person name="Kagale S."/>
            <person name="Clarke W.E."/>
            <person name="Town C.D."/>
            <person name="Nixon J."/>
            <person name="Krishnakumar V."/>
            <person name="Bidwell S.L."/>
            <person name="Denoeud F."/>
            <person name="Belcram H."/>
            <person name="Links M.G."/>
            <person name="Just J."/>
            <person name="Clarke C."/>
            <person name="Bender T."/>
            <person name="Huebert T."/>
            <person name="Mason A.S."/>
            <person name="Pires J.C."/>
            <person name="Barker G."/>
            <person name="Moore J."/>
            <person name="Walley P.G."/>
            <person name="Manoli S."/>
            <person name="Batley J."/>
            <person name="Edwards D."/>
            <person name="Nelson M.N."/>
            <person name="Wang X."/>
            <person name="Paterson A.H."/>
            <person name="King G."/>
            <person name="Bancroft I."/>
            <person name="Chalhoub B."/>
            <person name="Sharpe A.G."/>
        </authorList>
    </citation>
    <scope>NUCLEOTIDE SEQUENCE</scope>
    <source>
        <strain evidence="2 3">cv. TO1000</strain>
    </source>
</reference>
<evidence type="ECO:0008006" key="4">
    <source>
        <dbReference type="Google" id="ProtNLM"/>
    </source>
</evidence>
<feature type="region of interest" description="Disordered" evidence="1">
    <location>
        <begin position="258"/>
        <end position="278"/>
    </location>
</feature>
<proteinExistence type="predicted"/>
<evidence type="ECO:0000313" key="2">
    <source>
        <dbReference type="EnsemblPlants" id="Bo3g153560.1"/>
    </source>
</evidence>
<dbReference type="HOGENOM" id="CLU_012390_1_2_1"/>
<sequence length="278" mass="32580">MASSSHYHYHNESDDDEFDSMAAEFLGFNDPFPEPKERKKRIFIERDREEGHRRLWIDYFSENPIYSTRLFRRRFRMNKSLFMGIVHRLSTEISYFRLTEDATGRTSLSPLQKCTAAIRQLAYGGAADQQDEYIRLAETTARKCTMNDLNILDRSPVFDDIINGVAPQVNYYVNGTEYHLAYYLTDESVRKDVERAFGVLQARFAVVKNPSKLWDKEKIGNIMKACIILHNMIVEDERYSDTNEEFQDEEFTFTLKRPTKAGNAIGRRKEVQDSHTHQ</sequence>
<dbReference type="PANTHER" id="PTHR47150">
    <property type="entry name" value="OS12G0169200 PROTEIN"/>
    <property type="match status" value="1"/>
</dbReference>
<name>A0A0D3BJV2_BRAOL</name>
<dbReference type="Gramene" id="Bo3g153560.1">
    <property type="protein sequence ID" value="Bo3g153560.1"/>
    <property type="gene ID" value="Bo3g153560"/>
</dbReference>
<evidence type="ECO:0000313" key="3">
    <source>
        <dbReference type="Proteomes" id="UP000032141"/>
    </source>
</evidence>
<dbReference type="InterPro" id="IPR006912">
    <property type="entry name" value="Harbinger_derived_prot"/>
</dbReference>
<accession>A0A0D3BJV2</accession>
<dbReference type="Pfam" id="PF04827">
    <property type="entry name" value="Plant_tran"/>
    <property type="match status" value="2"/>
</dbReference>
<dbReference type="Proteomes" id="UP000032141">
    <property type="component" value="Chromosome C3"/>
</dbReference>
<dbReference type="AlphaFoldDB" id="A0A0D3BJV2"/>
<dbReference type="STRING" id="109376.A0A0D3BJV2"/>
<keyword evidence="3" id="KW-1185">Reference proteome</keyword>
<dbReference type="EnsemblPlants" id="Bo3g153560.1">
    <property type="protein sequence ID" value="Bo3g153560.1"/>
    <property type="gene ID" value="Bo3g153560"/>
</dbReference>
<reference evidence="2" key="2">
    <citation type="submission" date="2015-03" db="UniProtKB">
        <authorList>
            <consortium name="EnsemblPlants"/>
        </authorList>
    </citation>
    <scope>IDENTIFICATION</scope>
</reference>
<organism evidence="2 3">
    <name type="scientific">Brassica oleracea var. oleracea</name>
    <dbReference type="NCBI Taxonomy" id="109376"/>
    <lineage>
        <taxon>Eukaryota</taxon>
        <taxon>Viridiplantae</taxon>
        <taxon>Streptophyta</taxon>
        <taxon>Embryophyta</taxon>
        <taxon>Tracheophyta</taxon>
        <taxon>Spermatophyta</taxon>
        <taxon>Magnoliopsida</taxon>
        <taxon>eudicotyledons</taxon>
        <taxon>Gunneridae</taxon>
        <taxon>Pentapetalae</taxon>
        <taxon>rosids</taxon>
        <taxon>malvids</taxon>
        <taxon>Brassicales</taxon>
        <taxon>Brassicaceae</taxon>
        <taxon>Brassiceae</taxon>
        <taxon>Brassica</taxon>
    </lineage>
</organism>
<dbReference type="OMA" id="ARKCTMN"/>
<evidence type="ECO:0000256" key="1">
    <source>
        <dbReference type="SAM" id="MobiDB-lite"/>
    </source>
</evidence>
<dbReference type="PANTHER" id="PTHR47150:SF5">
    <property type="entry name" value="OS07G0546750 PROTEIN"/>
    <property type="match status" value="1"/>
</dbReference>
<feature type="compositionally biased region" description="Basic and acidic residues" evidence="1">
    <location>
        <begin position="267"/>
        <end position="278"/>
    </location>
</feature>